<dbReference type="InterPro" id="IPR050090">
    <property type="entry name" value="Tyrosine_recombinase_XerCD"/>
</dbReference>
<sequence length="407" mass="47639">MPKIIDLLSNEYANAYDLEYKSQYSAPKIYDANGDLSKRWYVYYSYRNPATDKLERQTPIYAGVNKFKNLKERKNAIKILAKAVENILENGFNPYDEDSVPVDETKKYSIPDAITFSLELKKNTLKDNSFRDYRIRIKSFEKWLLANGFENRYITAVNKKTIVTFLNSVLSTTSAKNRNNTRAILSMFFQSLEDNDIIPDNFVKKINVLKSNPERNKTYSSKQEVDIFNYLKSNDELMLLFIQFISYNHLRPVEVVRLQIKDVNVKDRRIYVRAKNKAVKVKIIPEILLSTLPDLEKFHPESYLFTPNGIGQEWATNETDKRDYFSKRFKKVKDSLGLGKDYGLYSFRHTFITKLYHEFVKNSTPFEAKSKLMLITGHETMVALDKYLRDIDAVLPEDYSKHINNAQ</sequence>
<dbReference type="InterPro" id="IPR011010">
    <property type="entry name" value="DNA_brk_join_enz"/>
</dbReference>
<dbReference type="InterPro" id="IPR013762">
    <property type="entry name" value="Integrase-like_cat_sf"/>
</dbReference>
<feature type="domain" description="Tyr recombinase" evidence="4">
    <location>
        <begin position="214"/>
        <end position="400"/>
    </location>
</feature>
<keyword evidence="6" id="KW-1185">Reference proteome</keyword>
<reference evidence="5 6" key="1">
    <citation type="submission" date="2024-03" db="EMBL/GenBank/DDBJ databases">
        <title>Two novel species of the genus Flavobacterium exhibiting potentially degradation of complex polysaccharides.</title>
        <authorList>
            <person name="Lian X."/>
        </authorList>
    </citation>
    <scope>NUCLEOTIDE SEQUENCE [LARGE SCALE GENOMIC DNA]</scope>
    <source>
        <strain evidence="5 6">N6</strain>
    </source>
</reference>
<organism evidence="5 6">
    <name type="scientific">Flavobacterium polysaccharolyticum</name>
    <dbReference type="NCBI Taxonomy" id="3133148"/>
    <lineage>
        <taxon>Bacteria</taxon>
        <taxon>Pseudomonadati</taxon>
        <taxon>Bacteroidota</taxon>
        <taxon>Flavobacteriia</taxon>
        <taxon>Flavobacteriales</taxon>
        <taxon>Flavobacteriaceae</taxon>
        <taxon>Flavobacterium</taxon>
    </lineage>
</organism>
<dbReference type="Gene3D" id="1.10.443.10">
    <property type="entry name" value="Intergrase catalytic core"/>
    <property type="match status" value="1"/>
</dbReference>
<accession>A0ABU9NQ91</accession>
<dbReference type="Pfam" id="PF00589">
    <property type="entry name" value="Phage_integrase"/>
    <property type="match status" value="1"/>
</dbReference>
<gene>
    <name evidence="5" type="ORF">WFZ86_08005</name>
</gene>
<dbReference type="RefSeq" id="WP_342691451.1">
    <property type="nucleotide sequence ID" value="NZ_JBCGDP010000006.1"/>
</dbReference>
<keyword evidence="2" id="KW-0238">DNA-binding</keyword>
<comment type="similarity">
    <text evidence="1">Belongs to the 'phage' integrase family.</text>
</comment>
<evidence type="ECO:0000313" key="5">
    <source>
        <dbReference type="EMBL" id="MEM0576439.1"/>
    </source>
</evidence>
<dbReference type="Gene3D" id="1.10.150.130">
    <property type="match status" value="1"/>
</dbReference>
<dbReference type="PROSITE" id="PS51898">
    <property type="entry name" value="TYR_RECOMBINASE"/>
    <property type="match status" value="1"/>
</dbReference>
<evidence type="ECO:0000256" key="3">
    <source>
        <dbReference type="ARBA" id="ARBA00023172"/>
    </source>
</evidence>
<evidence type="ECO:0000313" key="6">
    <source>
        <dbReference type="Proteomes" id="UP001468798"/>
    </source>
</evidence>
<dbReference type="InterPro" id="IPR002104">
    <property type="entry name" value="Integrase_catalytic"/>
</dbReference>
<dbReference type="InterPro" id="IPR010998">
    <property type="entry name" value="Integrase_recombinase_N"/>
</dbReference>
<evidence type="ECO:0000259" key="4">
    <source>
        <dbReference type="PROSITE" id="PS51898"/>
    </source>
</evidence>
<evidence type="ECO:0000256" key="2">
    <source>
        <dbReference type="ARBA" id="ARBA00023125"/>
    </source>
</evidence>
<dbReference type="Proteomes" id="UP001468798">
    <property type="component" value="Unassembled WGS sequence"/>
</dbReference>
<name>A0ABU9NQ91_9FLAO</name>
<dbReference type="SUPFAM" id="SSF56349">
    <property type="entry name" value="DNA breaking-rejoining enzymes"/>
    <property type="match status" value="1"/>
</dbReference>
<proteinExistence type="inferred from homology"/>
<keyword evidence="3" id="KW-0233">DNA recombination</keyword>
<protein>
    <submittedName>
        <fullName evidence="5">Tyrosine-type recombinase/integrase</fullName>
    </submittedName>
</protein>
<dbReference type="PANTHER" id="PTHR30349:SF41">
    <property type="entry name" value="INTEGRASE_RECOMBINASE PROTEIN MJ0367-RELATED"/>
    <property type="match status" value="1"/>
</dbReference>
<dbReference type="PANTHER" id="PTHR30349">
    <property type="entry name" value="PHAGE INTEGRASE-RELATED"/>
    <property type="match status" value="1"/>
</dbReference>
<dbReference type="EMBL" id="JBCGDP010000006">
    <property type="protein sequence ID" value="MEM0576439.1"/>
    <property type="molecule type" value="Genomic_DNA"/>
</dbReference>
<evidence type="ECO:0000256" key="1">
    <source>
        <dbReference type="ARBA" id="ARBA00008857"/>
    </source>
</evidence>
<comment type="caution">
    <text evidence="5">The sequence shown here is derived from an EMBL/GenBank/DDBJ whole genome shotgun (WGS) entry which is preliminary data.</text>
</comment>